<dbReference type="InterPro" id="IPR024735">
    <property type="entry name" value="TcpC"/>
</dbReference>
<dbReference type="CDD" id="cd16428">
    <property type="entry name" value="TcpC_C"/>
    <property type="match status" value="1"/>
</dbReference>
<dbReference type="CDD" id="cd16386">
    <property type="entry name" value="TcpC_N"/>
    <property type="match status" value="1"/>
</dbReference>
<evidence type="ECO:0000313" key="1">
    <source>
        <dbReference type="EMBL" id="WHI60014.1"/>
    </source>
</evidence>
<sequence length="303" mass="35388">MKLPFSKKEKQTEPKKAKKVKVRTIGKHKKSVLFLWILLISSLDFGIYKSFTAIDQHTIHETKVIETQMQDTSAMESFTKDFVKDYYTWENNTEALEERTDKLQHYLTEELQVLNVDMVREDIPTSSSVKDISIWSITEETEDTFSVVYSVQQQIKEDKESKLTNSTYRMALHQDKQGNLVIIQNPTLWSKPKKATYTPEQRENNGTVDASTMEEVTLFLETFFVSYPTATDQELAYYVKNNALPVIEKDYTFSELINPVFQKQDDHVKVWVTVKYLNESTKATQISQYELKLEKDSNWVIVE</sequence>
<dbReference type="Proteomes" id="UP001223261">
    <property type="component" value="Chromosome"/>
</dbReference>
<organism evidence="1 2">
    <name type="scientific">Mammaliicoccus lentus</name>
    <name type="common">Staphylococcus lentus</name>
    <dbReference type="NCBI Taxonomy" id="42858"/>
    <lineage>
        <taxon>Bacteria</taxon>
        <taxon>Bacillati</taxon>
        <taxon>Bacillota</taxon>
        <taxon>Bacilli</taxon>
        <taxon>Bacillales</taxon>
        <taxon>Staphylococcaceae</taxon>
        <taxon>Mammaliicoccus</taxon>
    </lineage>
</organism>
<dbReference type="InterPro" id="IPR035628">
    <property type="entry name" value="TcpC_C"/>
</dbReference>
<gene>
    <name evidence="1" type="ORF">PYH69_15235</name>
</gene>
<accession>A0AAX3W5G9</accession>
<reference evidence="1" key="1">
    <citation type="journal article" date="2023" name="Antibiotics">
        <title>Prevalence and Molecular Characterization of Methicillin-Resistant Staphylococci (MRS) and Mammaliicocci (MRM) in Dromedary Camels from Algeria: First Detection of SCCmec-mecC Hybrid in Methicillin-Resistant Mammaliicoccus lentus.</title>
        <authorList>
            <person name="Belhout C."/>
            <person name="Boyen F."/>
            <person name="Vereecke N."/>
            <person name="Theuns S."/>
            <person name="Taibi N."/>
            <person name="Stegger M."/>
            <person name="de la Fe-Rodriguez P.Y."/>
            <person name="Bouayad L."/>
            <person name="Elgroud R."/>
            <person name="Butaye P."/>
        </authorList>
    </citation>
    <scope>NUCLEOTIDE SEQUENCE</scope>
    <source>
        <strain evidence="1">7048</strain>
    </source>
</reference>
<dbReference type="RefSeq" id="WP_282862251.1">
    <property type="nucleotide sequence ID" value="NZ_CP118848.1"/>
</dbReference>
<dbReference type="AlphaFoldDB" id="A0AAX3W5G9"/>
<protein>
    <submittedName>
        <fullName evidence="1">Conjugal transfer protein</fullName>
    </submittedName>
</protein>
<dbReference type="Pfam" id="PF12642">
    <property type="entry name" value="TpcC"/>
    <property type="match status" value="1"/>
</dbReference>
<proteinExistence type="predicted"/>
<name>A0AAX3W5G9_MAMLE</name>
<dbReference type="Gene3D" id="3.10.450.540">
    <property type="match status" value="2"/>
</dbReference>
<dbReference type="EMBL" id="CP118848">
    <property type="protein sequence ID" value="WHI60014.1"/>
    <property type="molecule type" value="Genomic_DNA"/>
</dbReference>
<evidence type="ECO:0000313" key="2">
    <source>
        <dbReference type="Proteomes" id="UP001223261"/>
    </source>
</evidence>